<keyword evidence="2" id="KW-0813">Transport</keyword>
<dbReference type="GO" id="GO:0046872">
    <property type="term" value="F:metal ion binding"/>
    <property type="evidence" value="ECO:0007669"/>
    <property type="project" value="UniProtKB-KW"/>
</dbReference>
<keyword evidence="3" id="KW-0349">Heme</keyword>
<feature type="domain" description="Tetrahaem cytochrome" evidence="10">
    <location>
        <begin position="79"/>
        <end position="196"/>
    </location>
</feature>
<keyword evidence="8" id="KW-1133">Transmembrane helix</keyword>
<evidence type="ECO:0000256" key="4">
    <source>
        <dbReference type="ARBA" id="ARBA00022723"/>
    </source>
</evidence>
<dbReference type="InterPro" id="IPR012286">
    <property type="entry name" value="Tetrahaem_cytochrome"/>
</dbReference>
<name>A0A3B1BZM1_9ZZZZ</name>
<dbReference type="Pfam" id="PF13435">
    <property type="entry name" value="Cytochrome_C554"/>
    <property type="match status" value="1"/>
</dbReference>
<organism evidence="11">
    <name type="scientific">hydrothermal vent metagenome</name>
    <dbReference type="NCBI Taxonomy" id="652676"/>
    <lineage>
        <taxon>unclassified sequences</taxon>
        <taxon>metagenomes</taxon>
        <taxon>ecological metagenomes</taxon>
    </lineage>
</organism>
<reference evidence="11" key="1">
    <citation type="submission" date="2018-06" db="EMBL/GenBank/DDBJ databases">
        <authorList>
            <person name="Zhirakovskaya E."/>
        </authorList>
    </citation>
    <scope>NUCLEOTIDE SEQUENCE</scope>
</reference>
<evidence type="ECO:0000259" key="9">
    <source>
        <dbReference type="Pfam" id="PF13435"/>
    </source>
</evidence>
<dbReference type="PANTHER" id="PTHR35038:SF6">
    <property type="entry name" value="SURFACE LOCALIZED DECAHEME CYTOCHROME C LIPOPROTEIN"/>
    <property type="match status" value="1"/>
</dbReference>
<feature type="transmembrane region" description="Helical" evidence="8">
    <location>
        <begin position="414"/>
        <end position="432"/>
    </location>
</feature>
<dbReference type="PANTHER" id="PTHR35038">
    <property type="entry name" value="DISSIMILATORY SULFITE REDUCTASE SIRA"/>
    <property type="match status" value="1"/>
</dbReference>
<comment type="subcellular location">
    <subcellularLocation>
        <location evidence="1">Cell envelope</location>
    </subcellularLocation>
</comment>
<keyword evidence="7" id="KW-0408">Iron</keyword>
<protein>
    <submittedName>
        <fullName evidence="11">Uncharacterized protein</fullName>
    </submittedName>
</protein>
<keyword evidence="6" id="KW-0249">Electron transport</keyword>
<dbReference type="Gene3D" id="3.90.10.10">
    <property type="entry name" value="Cytochrome C3"/>
    <property type="match status" value="2"/>
</dbReference>
<accession>A0A3B1BZM1</accession>
<evidence type="ECO:0000256" key="1">
    <source>
        <dbReference type="ARBA" id="ARBA00004196"/>
    </source>
</evidence>
<evidence type="ECO:0000256" key="2">
    <source>
        <dbReference type="ARBA" id="ARBA00022448"/>
    </source>
</evidence>
<evidence type="ECO:0000259" key="10">
    <source>
        <dbReference type="Pfam" id="PF14537"/>
    </source>
</evidence>
<dbReference type="GO" id="GO:0016491">
    <property type="term" value="F:oxidoreductase activity"/>
    <property type="evidence" value="ECO:0007669"/>
    <property type="project" value="TreeGrafter"/>
</dbReference>
<dbReference type="InterPro" id="IPR036280">
    <property type="entry name" value="Multihaem_cyt_sf"/>
</dbReference>
<dbReference type="InterPro" id="IPR051829">
    <property type="entry name" value="Multiheme_Cytochr_ET"/>
</dbReference>
<keyword evidence="8" id="KW-0472">Membrane</keyword>
<dbReference type="Pfam" id="PF14537">
    <property type="entry name" value="Cytochrom_c3_2"/>
    <property type="match status" value="1"/>
</dbReference>
<evidence type="ECO:0000256" key="5">
    <source>
        <dbReference type="ARBA" id="ARBA00022729"/>
    </source>
</evidence>
<evidence type="ECO:0000256" key="8">
    <source>
        <dbReference type="SAM" id="Phobius"/>
    </source>
</evidence>
<dbReference type="GO" id="GO:0030313">
    <property type="term" value="C:cell envelope"/>
    <property type="evidence" value="ECO:0007669"/>
    <property type="project" value="UniProtKB-SubCell"/>
</dbReference>
<sequence length="447" mass="50129">MARATACLFLLVFSFTGLVFASDVSSEAGAVENETGSPSSAPSAGVMPRIPENYNCITCHEDLDDETLTPPVNGWKESVHREAGVKCADCHGGDPVDEDNAMSKQAGFIGKPAIIDIPMLCSKCHSNAKMMRSYNQRADQYDLYSGSVHGRKLLSGDKEAPTCVSCHGKHRILRVKDPNSRVFRKNIPETCGGCHSQRKIFEKRRKPFNQLALYKKSWHYEKFSNGDLLVPTCVDCHSNHGVISSKSRRTQTVCFNCHSSQTDYYKASPHWDAYQKQGEPVCLNCHNYHDIMKPVTEKFTGDKDSDCVGCHDESGNAYKTGVKIQEVMKSTISSFVSASAKLKYFKDNARGGFETSDITEKIGKAAEQIQELNALTHKLDIEDVKRESRKITQMSDSVSASVTYMWDEIKKRKIGLVTAWIVFIGFTYTLWMKSKYWKRPDKHAKPK</sequence>
<keyword evidence="4" id="KW-0479">Metal-binding</keyword>
<evidence type="ECO:0000256" key="3">
    <source>
        <dbReference type="ARBA" id="ARBA00022617"/>
    </source>
</evidence>
<dbReference type="SUPFAM" id="SSF48695">
    <property type="entry name" value="Multiheme cytochromes"/>
    <property type="match status" value="2"/>
</dbReference>
<keyword evidence="8" id="KW-0812">Transmembrane</keyword>
<dbReference type="InterPro" id="IPR023155">
    <property type="entry name" value="Cyt_c-552/4"/>
</dbReference>
<dbReference type="AlphaFoldDB" id="A0A3B1BZM1"/>
<dbReference type="EMBL" id="UOGB01000167">
    <property type="protein sequence ID" value="VAX19951.1"/>
    <property type="molecule type" value="Genomic_DNA"/>
</dbReference>
<keyword evidence="5" id="KW-0732">Signal</keyword>
<evidence type="ECO:0000313" key="11">
    <source>
        <dbReference type="EMBL" id="VAX19951.1"/>
    </source>
</evidence>
<proteinExistence type="predicted"/>
<gene>
    <name evidence="11" type="ORF">MNBD_NITROSPINAE03-977</name>
</gene>
<evidence type="ECO:0000256" key="7">
    <source>
        <dbReference type="ARBA" id="ARBA00023004"/>
    </source>
</evidence>
<feature type="domain" description="Cytochrome c-552/4" evidence="9">
    <location>
        <begin position="253"/>
        <end position="316"/>
    </location>
</feature>
<evidence type="ECO:0000256" key="6">
    <source>
        <dbReference type="ARBA" id="ARBA00022982"/>
    </source>
</evidence>